<protein>
    <submittedName>
        <fullName evidence="1">Uncharacterized protein</fullName>
    </submittedName>
</protein>
<reference evidence="1" key="1">
    <citation type="submission" date="2020-11" db="EMBL/GenBank/DDBJ databases">
        <authorList>
            <person name="Tran Van P."/>
        </authorList>
    </citation>
    <scope>NUCLEOTIDE SEQUENCE</scope>
</reference>
<proteinExistence type="predicted"/>
<evidence type="ECO:0000313" key="1">
    <source>
        <dbReference type="EMBL" id="CAD7205528.1"/>
    </source>
</evidence>
<accession>A0A7R8ZGG1</accession>
<name>A0A7R8ZGG1_TIMDO</name>
<organism evidence="1">
    <name type="scientific">Timema douglasi</name>
    <name type="common">Walking stick</name>
    <dbReference type="NCBI Taxonomy" id="61478"/>
    <lineage>
        <taxon>Eukaryota</taxon>
        <taxon>Metazoa</taxon>
        <taxon>Ecdysozoa</taxon>
        <taxon>Arthropoda</taxon>
        <taxon>Hexapoda</taxon>
        <taxon>Insecta</taxon>
        <taxon>Pterygota</taxon>
        <taxon>Neoptera</taxon>
        <taxon>Polyneoptera</taxon>
        <taxon>Phasmatodea</taxon>
        <taxon>Timematodea</taxon>
        <taxon>Timematoidea</taxon>
        <taxon>Timematidae</taxon>
        <taxon>Timema</taxon>
    </lineage>
</organism>
<gene>
    <name evidence="1" type="ORF">TDIB3V08_LOCUS11679</name>
</gene>
<dbReference type="EMBL" id="OA575598">
    <property type="protein sequence ID" value="CAD7205528.1"/>
    <property type="molecule type" value="Genomic_DNA"/>
</dbReference>
<dbReference type="AlphaFoldDB" id="A0A7R8ZGG1"/>
<sequence length="201" mass="23260">MYKVEIVQLNTIVSLLRGFPQRHPTFGRDTLLYVGPLTRSTHDWSNTRRFHSKAPCATFSWWLAVARYSTSKKDKETFHMDVCYYRFSVVTLLFRCKVMSESWSCCSSTQHLEAGSREILAVVTAVFIYHEDKSDKEILDDLLVRDRYDKRLRPRVFGECPFGPLLKLIDLQISSTSTENIINSGQARGSDWQHFAKLLAI</sequence>